<dbReference type="AlphaFoldDB" id="A0AAU9CTE3"/>
<dbReference type="InterPro" id="IPR013022">
    <property type="entry name" value="Xyl_isomerase-like_TIM-brl"/>
</dbReference>
<dbReference type="GO" id="GO:0016853">
    <property type="term" value="F:isomerase activity"/>
    <property type="evidence" value="ECO:0007669"/>
    <property type="project" value="UniProtKB-KW"/>
</dbReference>
<accession>A0AAU9CTE3</accession>
<keyword evidence="3" id="KW-1185">Reference proteome</keyword>
<proteinExistence type="predicted"/>
<evidence type="ECO:0000259" key="1">
    <source>
        <dbReference type="Pfam" id="PF01261"/>
    </source>
</evidence>
<dbReference type="KEGG" id="fax:FUAX_49170"/>
<dbReference type="Gene3D" id="3.20.20.150">
    <property type="entry name" value="Divalent-metal-dependent TIM barrel enzymes"/>
    <property type="match status" value="1"/>
</dbReference>
<dbReference type="PANTHER" id="PTHR12110:SF53">
    <property type="entry name" value="BLR5974 PROTEIN"/>
    <property type="match status" value="1"/>
</dbReference>
<name>A0AAU9CTE3_9BACT</name>
<dbReference type="Pfam" id="PF01261">
    <property type="entry name" value="AP_endonuc_2"/>
    <property type="match status" value="1"/>
</dbReference>
<reference evidence="2 3" key="1">
    <citation type="submission" date="2021-12" db="EMBL/GenBank/DDBJ databases">
        <title>Genome sequencing of bacteria with rrn-lacking chromosome and rrn-plasmid.</title>
        <authorList>
            <person name="Anda M."/>
            <person name="Iwasaki W."/>
        </authorList>
    </citation>
    <scope>NUCLEOTIDE SEQUENCE [LARGE SCALE GENOMIC DNA]</scope>
    <source>
        <strain evidence="2 3">DSM 100852</strain>
        <plasmid evidence="2 3">pFA4</plasmid>
    </source>
</reference>
<geneLocation type="plasmid" evidence="2 3">
    <name>pFA4</name>
</geneLocation>
<keyword evidence="2" id="KW-0614">Plasmid</keyword>
<dbReference type="Proteomes" id="UP001348817">
    <property type="component" value="Plasmid pFA4"/>
</dbReference>
<protein>
    <submittedName>
        <fullName evidence="2">Xylose isomerase</fullName>
    </submittedName>
</protein>
<feature type="domain" description="Xylose isomerase-like TIM barrel" evidence="1">
    <location>
        <begin position="50"/>
        <end position="270"/>
    </location>
</feature>
<gene>
    <name evidence="2" type="ORF">FUAX_49170</name>
</gene>
<dbReference type="PANTHER" id="PTHR12110">
    <property type="entry name" value="HYDROXYPYRUVATE ISOMERASE"/>
    <property type="match status" value="1"/>
</dbReference>
<sequence>MFAGLAALPNVGRSEKTADGKWFDISLAQWSVRKSIWAKTYSNLDFPERASKDYGINAVEYVTGFFESADPKYINKLKGRAADNGVRNLLIMVDGEGGLANTNGGERKKAVENHYKWIDAAKTLGCHSIRVNAYGKGSAEDVGSAAVDGLSSLSEYASQAGINVIVENHGGYSSNGEWLAGVMQKVNRRNVGTLPDFGNFRIGGGQTYDRYKGVAELMPYAKGVSAKSYDFDSLGRETKMDYYRLMKIVKDAGYRGHVGIEYEGKRLGEKEGILATKWLLEQCRGLLM</sequence>
<dbReference type="InterPro" id="IPR036237">
    <property type="entry name" value="Xyl_isomerase-like_sf"/>
</dbReference>
<dbReference type="SUPFAM" id="SSF51658">
    <property type="entry name" value="Xylose isomerase-like"/>
    <property type="match status" value="1"/>
</dbReference>
<dbReference type="InterPro" id="IPR050312">
    <property type="entry name" value="IolE/XylAMocC-like"/>
</dbReference>
<organism evidence="2 3">
    <name type="scientific">Fulvitalea axinellae</name>
    <dbReference type="NCBI Taxonomy" id="1182444"/>
    <lineage>
        <taxon>Bacteria</taxon>
        <taxon>Pseudomonadati</taxon>
        <taxon>Bacteroidota</taxon>
        <taxon>Cytophagia</taxon>
        <taxon>Cytophagales</taxon>
        <taxon>Persicobacteraceae</taxon>
        <taxon>Fulvitalea</taxon>
    </lineage>
</organism>
<keyword evidence="2" id="KW-0413">Isomerase</keyword>
<dbReference type="EMBL" id="AP025318">
    <property type="protein sequence ID" value="BDD12485.1"/>
    <property type="molecule type" value="Genomic_DNA"/>
</dbReference>
<evidence type="ECO:0000313" key="3">
    <source>
        <dbReference type="Proteomes" id="UP001348817"/>
    </source>
</evidence>
<evidence type="ECO:0000313" key="2">
    <source>
        <dbReference type="EMBL" id="BDD12485.1"/>
    </source>
</evidence>